<dbReference type="InterPro" id="IPR027417">
    <property type="entry name" value="P-loop_NTPase"/>
</dbReference>
<proteinExistence type="predicted"/>
<gene>
    <name evidence="1" type="ORF">G8E03_15920</name>
</gene>
<accession>A0A6G7VQY7</accession>
<dbReference type="SUPFAM" id="SSF52540">
    <property type="entry name" value="P-loop containing nucleoside triphosphate hydrolases"/>
    <property type="match status" value="1"/>
</dbReference>
<dbReference type="EMBL" id="CP049814">
    <property type="protein sequence ID" value="QIK42332.1"/>
    <property type="molecule type" value="Genomic_DNA"/>
</dbReference>
<dbReference type="Proteomes" id="UP000500791">
    <property type="component" value="Plasmid unnamed3"/>
</dbReference>
<name>A0A6G7VQY7_9RHOB</name>
<keyword evidence="1" id="KW-0614">Plasmid</keyword>
<dbReference type="AlphaFoldDB" id="A0A6G7VQY7"/>
<reference evidence="1 2" key="1">
    <citation type="submission" date="2020-03" db="EMBL/GenBank/DDBJ databases">
        <title>Complete genome sequence of Monaibacterium sp. ALG8 with diverse plasmids.</title>
        <authorList>
            <person name="Sun C."/>
        </authorList>
    </citation>
    <scope>NUCLEOTIDE SEQUENCE [LARGE SCALE GENOMIC DNA]</scope>
    <source>
        <strain evidence="1 2">ALG8</strain>
        <plasmid evidence="1 2">unnamed3</plasmid>
    </source>
</reference>
<evidence type="ECO:0000313" key="2">
    <source>
        <dbReference type="Proteomes" id="UP000500791"/>
    </source>
</evidence>
<dbReference type="Gene3D" id="3.40.50.300">
    <property type="entry name" value="P-loop containing nucleotide triphosphate hydrolases"/>
    <property type="match status" value="1"/>
</dbReference>
<keyword evidence="2" id="KW-1185">Reference proteome</keyword>
<sequence>MFSPRQLVLVTGMPRSGTTVIGERLSQGPTVAELYEPMSRKVGDIGIHNQFETVGAGGMSPEQAQAFVARLRRGQLWGRWPGLRSGRNPLLNRTRRTMLAAAFKPGLTHLIWKDPFAVLWADWLTRNTDISVIFTLRAPLSVVASFSRMGWHFDPADLARRMAQSGLLTADLPQRGEGISPNAHDAMLIWYLVHLNLRAWMDADSPITVVDIEDNLEHGVAVGERLQAATGLPVAAAAALSTAPTSGEALPQKAHVKERSAQSITTYWKQTLSPQEIEACEALNGALFEELRARVSLAG</sequence>
<protein>
    <recommendedName>
        <fullName evidence="3">Sulfotransferase family protein</fullName>
    </recommendedName>
</protein>
<dbReference type="RefSeq" id="WP_166194888.1">
    <property type="nucleotide sequence ID" value="NZ_CP049814.1"/>
</dbReference>
<geneLocation type="plasmid" evidence="1 2">
    <name>unnamed3</name>
</geneLocation>
<dbReference type="KEGG" id="mon:G8E03_15920"/>
<organism evidence="1 2">
    <name type="scientific">Pontivivens nitratireducens</name>
    <dbReference type="NCBI Taxonomy" id="2758038"/>
    <lineage>
        <taxon>Bacteria</taxon>
        <taxon>Pseudomonadati</taxon>
        <taxon>Pseudomonadota</taxon>
        <taxon>Alphaproteobacteria</taxon>
        <taxon>Rhodobacterales</taxon>
        <taxon>Paracoccaceae</taxon>
        <taxon>Pontivivens</taxon>
    </lineage>
</organism>
<evidence type="ECO:0008006" key="3">
    <source>
        <dbReference type="Google" id="ProtNLM"/>
    </source>
</evidence>
<evidence type="ECO:0000313" key="1">
    <source>
        <dbReference type="EMBL" id="QIK42332.1"/>
    </source>
</evidence>